<evidence type="ECO:0000313" key="6">
    <source>
        <dbReference type="EMBL" id="PNF16803.1"/>
    </source>
</evidence>
<dbReference type="InterPro" id="IPR053965">
    <property type="entry name" value="INTS1_R4"/>
</dbReference>
<evidence type="ECO:0000259" key="5">
    <source>
        <dbReference type="Pfam" id="PF22929"/>
    </source>
</evidence>
<dbReference type="OrthoDB" id="19938at2759"/>
<dbReference type="GO" id="GO:0034474">
    <property type="term" value="P:U2 snRNA 3'-end processing"/>
    <property type="evidence" value="ECO:0007669"/>
    <property type="project" value="InterPro"/>
</dbReference>
<evidence type="ECO:0000259" key="4">
    <source>
        <dbReference type="Pfam" id="PF22928"/>
    </source>
</evidence>
<feature type="compositionally biased region" description="Basic and acidic residues" evidence="1">
    <location>
        <begin position="31"/>
        <end position="40"/>
    </location>
</feature>
<dbReference type="InterPro" id="IPR022145">
    <property type="entry name" value="INTS1_RPB2-bd"/>
</dbReference>
<feature type="domain" description="Integrator complex subunit 1 R4" evidence="4">
    <location>
        <begin position="1970"/>
        <end position="2067"/>
    </location>
</feature>
<reference evidence="6 7" key="1">
    <citation type="submission" date="2017-12" db="EMBL/GenBank/DDBJ databases">
        <title>Hemimetabolous genomes reveal molecular basis of termite eusociality.</title>
        <authorList>
            <person name="Harrison M.C."/>
            <person name="Jongepier E."/>
            <person name="Robertson H.M."/>
            <person name="Arning N."/>
            <person name="Bitard-Feildel T."/>
            <person name="Chao H."/>
            <person name="Childers C.P."/>
            <person name="Dinh H."/>
            <person name="Doddapaneni H."/>
            <person name="Dugan S."/>
            <person name="Gowin J."/>
            <person name="Greiner C."/>
            <person name="Han Y."/>
            <person name="Hu H."/>
            <person name="Hughes D.S.T."/>
            <person name="Huylmans A.-K."/>
            <person name="Kemena C."/>
            <person name="Kremer L.P.M."/>
            <person name="Lee S.L."/>
            <person name="Lopez-Ezquerra A."/>
            <person name="Mallet L."/>
            <person name="Monroy-Kuhn J.M."/>
            <person name="Moser A."/>
            <person name="Murali S.C."/>
            <person name="Muzny D.M."/>
            <person name="Otani S."/>
            <person name="Piulachs M.-D."/>
            <person name="Poelchau M."/>
            <person name="Qu J."/>
            <person name="Schaub F."/>
            <person name="Wada-Katsumata A."/>
            <person name="Worley K.C."/>
            <person name="Xie Q."/>
            <person name="Ylla G."/>
            <person name="Poulsen M."/>
            <person name="Gibbs R.A."/>
            <person name="Schal C."/>
            <person name="Richards S."/>
            <person name="Belles X."/>
            <person name="Korb J."/>
            <person name="Bornberg-Bauer E."/>
        </authorList>
    </citation>
    <scope>NUCLEOTIDE SEQUENCE [LARGE SCALE GENOMIC DNA]</scope>
    <source>
        <tissue evidence="6">Whole body</tissue>
    </source>
</reference>
<dbReference type="PANTHER" id="PTHR21224">
    <property type="entry name" value="INTEGRATOR COMPLEX SUBUNIT 1"/>
    <property type="match status" value="1"/>
</dbReference>
<dbReference type="SUPFAM" id="SSF48371">
    <property type="entry name" value="ARM repeat"/>
    <property type="match status" value="1"/>
</dbReference>
<dbReference type="GO" id="GO:0032039">
    <property type="term" value="C:integrator complex"/>
    <property type="evidence" value="ECO:0007669"/>
    <property type="project" value="InterPro"/>
</dbReference>
<dbReference type="STRING" id="105785.A0A2J7PKD5"/>
<dbReference type="FunCoup" id="A0A2J7PKD5">
    <property type="interactions" value="1068"/>
</dbReference>
<dbReference type="InterPro" id="IPR053966">
    <property type="entry name" value="INTS1_INTS2-bd"/>
</dbReference>
<evidence type="ECO:0000313" key="7">
    <source>
        <dbReference type="Proteomes" id="UP000235965"/>
    </source>
</evidence>
<dbReference type="PANTHER" id="PTHR21224:SF1">
    <property type="entry name" value="INTEGRATOR COMPLEX SUBUNIT 1"/>
    <property type="match status" value="1"/>
</dbReference>
<feature type="domain" description="Integrator complex subunit 1 INTS2-binding" evidence="5">
    <location>
        <begin position="947"/>
        <end position="1272"/>
    </location>
</feature>
<protein>
    <submittedName>
        <fullName evidence="6">Integrator complex subunit 1</fullName>
    </submittedName>
</protein>
<gene>
    <name evidence="6" type="ORF">B7P43_G18054</name>
</gene>
<feature type="region of interest" description="Disordered" evidence="1">
    <location>
        <begin position="1"/>
        <end position="83"/>
    </location>
</feature>
<keyword evidence="7" id="KW-1185">Reference proteome</keyword>
<proteinExistence type="predicted"/>
<feature type="domain" description="Integrator complex subunit 1 RPB2-binding" evidence="2">
    <location>
        <begin position="317"/>
        <end position="471"/>
    </location>
</feature>
<dbReference type="InParanoid" id="A0A2J7PKD5"/>
<evidence type="ECO:0000259" key="3">
    <source>
        <dbReference type="Pfam" id="PF22927"/>
    </source>
</evidence>
<sequence length="2107" mass="234530">MDRGKASQGRGAKTKTQQYPADLFALGSKSSRMEGGEAKRTGVVHGKPGGSHSFSSTDRKRETVGGPIPPIPPKKTKVGAPSILGRVGGSGSSGGAEAWEMVAVECEPAELVPAVLEACNLDEGDKEIGLLCGAIRTLRSQRWKPDSLLYLGLLYLGKLRPSLFAGDCVMHALCSLLRRDTSHNFKSKGNPLVPVLAANLLLRGFQDKKIWPDVFIKLYVEDSLGDRVWVDHEDCAGFVNNILTAINSRIPPRSLLQPDLVGLPGSRGESCPSPSTVGMDEEGGEGSAGSGDAGLSADLKEKMDIPVLPRYVGAQEAVEQIVMDAVREQLNRRQPAENITRNFLRLLSASCGLVEVRVTAAPRLEMWLQNPKLMRPAQEVLMSVCLNCSTHTQRDVEVISQLVKIRLKTKALINLYLSCIRELITAHPDNLATVLKHTIYNELSTARNPNNMAMISVMFQSAPDAAATLLAEIFQDLLMNREDYLRPIRALLREIVRVLRHDINISALCRGLMLDRKDSAPQFRDFEFKERMFVSITDLITLCTLLAISPAVREAAALLARGDKREIAVLHNFQLLVAKIERDAVWWLHETVPRMYRPSAAEFVHALHKVLFMEHPEQYYNRDMWPPENDRPLMFRLASDVPVLQNTLIRIFVIGLSKDHPLAPPDTLELTDQLLKRAAAQSSESVPMLQADKLDIIDLVFNLSAYHHPDNINLPAGYCPPQLAIANLYWKGWIMLLILSAHNPTTFGSVAWEKYPTLRTLMEMCITNHFTYPPPTIAMGEQVEETKAKELQIAALEKQQILEFESYLAAASTKQTITEQTSLLLTQLITMDPTGPPRKPPQAVLEQLQSLNSTHRMGHLLCRSRHPDFLLDIIQRQGASQSMPWLADLVESSEGALSHLPVQCLCEFLLSSGTLLQPEKQHKHQQLLEHLQSVLTDVKQDPQAPCEVLEYFLRRLSSPQAASRAQAIKGLKLVLSSVAMEEEAMEIDNQQDPNGDNSWLLRQLPLLPHFRAVRPQVVQALRQACQVENDPALVSSYIYFLALHTTHDSLPELADLVLDMAQLIVERSSIIAAILPATDHDIPGALSTQNALMLMFCSYLQKAREPRREAYTWSESQDQILVTWSTGEESTMHILVVHAMIILLNYGPGQDLNLFESLLETWFPLGKETPKAYLVDTSEEALLIPDWLKLRMIRSNVDRLVDAALTDLEPPQLVLFIQSFGIPVKSMSKLLHTLDQAVTTDPLSVGEAVLDKSYMAQLVEVQHHRGATGGQMLVQVVQLEQPRLPDYSRLCSTTHRQTLPVTALSNKDGTKVTDQTEVKQVASVLLKLFGSGTLEPEWNKAEKQQAFRTLQKTLAVELQQSTGEKKTLNSTIVFFNEILNSTRSTSFVNSLLQTPQLACPLLRLMTTAAVKTSNQEDVVQSIISICQDIMRISAGNKSSVMTIVKHFLRKHTLKQEQKSQVVQLSSTEDPLQVLQQSPILKLERTGQLLLDEGLKLHNTEKLVEAMGRLLLQDTTGFPAQTDSISSVARPERTGLLIDWLASFEPELIGSCTSLQMQLLFSKSHNHQTAVSKSGSSSTQSCRPYLLTLLTHRASWATLHHCLQNLLNECDQKYDPTAVLDFLWALTCNPKLWQGREKFTPKHHSAEDILGLTSAQTLALVGYIVEEALLTVRESETHLQQIALDKMESRLPLLLQCTSGGQEMAAVARYLVDIMSAKTGTKSDIAHQLLLKLYLRIPGLIHHLVDVELDKFLAGACVNEWSSSVLDGMSHTLFTALTATSQSKDWTRRSQEYELLARKMASVHPILVLRQLPMLAATLRGRVHLDFAVFRSRNHLNLFQQVVGILELLQPHIFLQEYSEGLEDTLRSYFALFKYHGHMKDLLSLLNRFISLLQGFISYDAQRALKYLQKHAHVLSDLQIFHPNLPSLRTLLSGISLPKTDEEGGEIIVAVAAPPPAADPSPVWTPRLASLSKMQGDDVYTALQELDHLSSRKPSILDTFCEPISELLLSPTSNIRTLAHVLLARHLRHNPAAATVGTSLAAFLRCLESDQADVLNTALERLPEIVLCAQEHALPLLQKVFNLGMCSNVNTVPHISKTIALLNVQTGC</sequence>
<dbReference type="InterPro" id="IPR053964">
    <property type="entry name" value="INT1_R3"/>
</dbReference>
<dbReference type="EMBL" id="NEVH01024569">
    <property type="protein sequence ID" value="PNF16803.1"/>
    <property type="molecule type" value="Genomic_DNA"/>
</dbReference>
<dbReference type="Pfam" id="PF22929">
    <property type="entry name" value="INTS1_INTS2-bd"/>
    <property type="match status" value="1"/>
</dbReference>
<feature type="region of interest" description="Disordered" evidence="1">
    <location>
        <begin position="265"/>
        <end position="295"/>
    </location>
</feature>
<feature type="domain" description="Integrator complex subunit 1 R3" evidence="3">
    <location>
        <begin position="1765"/>
        <end position="1923"/>
    </location>
</feature>
<dbReference type="InterPro" id="IPR016024">
    <property type="entry name" value="ARM-type_fold"/>
</dbReference>
<evidence type="ECO:0000259" key="2">
    <source>
        <dbReference type="Pfam" id="PF12432"/>
    </source>
</evidence>
<dbReference type="Pfam" id="PF22927">
    <property type="entry name" value="INT1_R3"/>
    <property type="match status" value="1"/>
</dbReference>
<dbReference type="Pfam" id="PF12432">
    <property type="entry name" value="INTS1_RP2B-bd"/>
    <property type="match status" value="1"/>
</dbReference>
<evidence type="ECO:0000256" key="1">
    <source>
        <dbReference type="SAM" id="MobiDB-lite"/>
    </source>
</evidence>
<dbReference type="InterPro" id="IPR038902">
    <property type="entry name" value="INTS1"/>
</dbReference>
<dbReference type="Pfam" id="PF22928">
    <property type="entry name" value="INTS1_R4"/>
    <property type="match status" value="1"/>
</dbReference>
<name>A0A2J7PKD5_9NEOP</name>
<dbReference type="Proteomes" id="UP000235965">
    <property type="component" value="Unassembled WGS sequence"/>
</dbReference>
<organism evidence="6 7">
    <name type="scientific">Cryptotermes secundus</name>
    <dbReference type="NCBI Taxonomy" id="105785"/>
    <lineage>
        <taxon>Eukaryota</taxon>
        <taxon>Metazoa</taxon>
        <taxon>Ecdysozoa</taxon>
        <taxon>Arthropoda</taxon>
        <taxon>Hexapoda</taxon>
        <taxon>Insecta</taxon>
        <taxon>Pterygota</taxon>
        <taxon>Neoptera</taxon>
        <taxon>Polyneoptera</taxon>
        <taxon>Dictyoptera</taxon>
        <taxon>Blattodea</taxon>
        <taxon>Blattoidea</taxon>
        <taxon>Termitoidae</taxon>
        <taxon>Kalotermitidae</taxon>
        <taxon>Cryptotermitinae</taxon>
        <taxon>Cryptotermes</taxon>
    </lineage>
</organism>
<comment type="caution">
    <text evidence="6">The sequence shown here is derived from an EMBL/GenBank/DDBJ whole genome shotgun (WGS) entry which is preliminary data.</text>
</comment>
<accession>A0A2J7PKD5</accession>